<dbReference type="InterPro" id="IPR052942">
    <property type="entry name" value="LPS_cholinephosphotransferase"/>
</dbReference>
<reference evidence="2 3" key="1">
    <citation type="submission" date="2013-06" db="EMBL/GenBank/DDBJ databases">
        <authorList>
            <person name="Weinstock G."/>
            <person name="Sodergren E."/>
            <person name="Lobos E.A."/>
            <person name="Fulton L."/>
            <person name="Fulton R."/>
            <person name="Courtney L."/>
            <person name="Fronick C."/>
            <person name="O'Laughlin M."/>
            <person name="Godfrey J."/>
            <person name="Wilson R.M."/>
            <person name="Miner T."/>
            <person name="Farmer C."/>
            <person name="Delehaunty K."/>
            <person name="Cordes M."/>
            <person name="Minx P."/>
            <person name="Tomlinson C."/>
            <person name="Chen J."/>
            <person name="Wollam A."/>
            <person name="Pepin K.H."/>
            <person name="Bhonagiri V."/>
            <person name="Zhang X."/>
            <person name="Warren W."/>
            <person name="Mitreva M."/>
            <person name="Mardis E.R."/>
            <person name="Wilson R.K."/>
        </authorList>
    </citation>
    <scope>NUCLEOTIDE SEQUENCE [LARGE SCALE GENOMIC DNA]</scope>
    <source>
        <strain evidence="2 3">SD2A-2</strain>
    </source>
</reference>
<gene>
    <name evidence="2" type="ORF">D356_00476</name>
</gene>
<dbReference type="EMBL" id="ATIT01000045">
    <property type="protein sequence ID" value="EPI14896.1"/>
    <property type="molecule type" value="Genomic_DNA"/>
</dbReference>
<dbReference type="GO" id="GO:0009100">
    <property type="term" value="P:glycoprotein metabolic process"/>
    <property type="evidence" value="ECO:0007669"/>
    <property type="project" value="UniProtKB-ARBA"/>
</dbReference>
<dbReference type="Pfam" id="PF04991">
    <property type="entry name" value="LicD"/>
    <property type="match status" value="1"/>
</dbReference>
<evidence type="ECO:0000259" key="1">
    <source>
        <dbReference type="Pfam" id="PF04991"/>
    </source>
</evidence>
<dbReference type="PANTHER" id="PTHR43404:SF2">
    <property type="entry name" value="LIPOPOLYSACCHARIDE CHOLINEPHOSPHOTRANSFERASE LICD"/>
    <property type="match status" value="1"/>
</dbReference>
<protein>
    <submittedName>
        <fullName evidence="2">LICD family protein</fullName>
    </submittedName>
</protein>
<organism evidence="2 3">
    <name type="scientific">Enterococcus faecium SD2A-2</name>
    <dbReference type="NCBI Taxonomy" id="1244154"/>
    <lineage>
        <taxon>Bacteria</taxon>
        <taxon>Bacillati</taxon>
        <taxon>Bacillota</taxon>
        <taxon>Bacilli</taxon>
        <taxon>Lactobacillales</taxon>
        <taxon>Enterococcaceae</taxon>
        <taxon>Enterococcus</taxon>
    </lineage>
</organism>
<dbReference type="PANTHER" id="PTHR43404">
    <property type="entry name" value="LIPOPOLYSACCHARIDE CHOLINEPHOSPHOTRANSFERASE LICD"/>
    <property type="match status" value="1"/>
</dbReference>
<sequence length="312" mass="36497">MKTASIYEKIGKINKRMVEATIMYSTDPELKKIQKVNLEMAQYFVDFCKSHDLLCYFCGGGAIGAIRHKGFIPWDDDLDFFMPRRDYDRLAELWETGPQKDKFVLLRPTLTNHDRNSFTTIRNVQTTFIKTYQEDLDIPHGIQLDIFPLDTAPEKQAERKKQKIWAMIYAIYRSQQVPQNHGKAMELAGKLLLNSVSAKTKYKIWRYAEKQMTKYNDNPTNFVTELCVGPRYMGNVYPAKDFESAVWVPFENTEMPVPIGYDHYLSQVFGDYMQLPPEKDQVSHHEAVYIDPEHSYKMYKGKYYLTKGAEKK</sequence>
<proteinExistence type="predicted"/>
<evidence type="ECO:0000313" key="2">
    <source>
        <dbReference type="EMBL" id="EPI14896.1"/>
    </source>
</evidence>
<dbReference type="InterPro" id="IPR007074">
    <property type="entry name" value="LicD/FKTN/FKRP_NTP_transf"/>
</dbReference>
<feature type="domain" description="LicD/FKTN/FKRP nucleotidyltransferase" evidence="1">
    <location>
        <begin position="48"/>
        <end position="270"/>
    </location>
</feature>
<evidence type="ECO:0000313" key="3">
    <source>
        <dbReference type="Proteomes" id="UP000014622"/>
    </source>
</evidence>
<name>A0AB73AC00_ENTFC</name>
<accession>A0AB73AC00</accession>
<dbReference type="Proteomes" id="UP000014622">
    <property type="component" value="Unassembled WGS sequence"/>
</dbReference>
<dbReference type="AlphaFoldDB" id="A0AB73AC00"/>
<comment type="caution">
    <text evidence="2">The sequence shown here is derived from an EMBL/GenBank/DDBJ whole genome shotgun (WGS) entry which is preliminary data.</text>
</comment>